<accession>A0A090MDI4</accession>
<sequence>MPVTPPAKYWRQRYDLFEEWENGIFADFEAWYSTTPVLVARHQAVECIRKRKWQNAKPKRVVVLDAFCGVGGNTIAFAKAGFFVIACDIDSEKIKMAKCNSTVAKVDHRIEFICCDYLEMSSSARIDYIFLSPPWGGPSYTTMPRYTLSKVEICGVFGTELISRSLLTTKDVICFLPQTSDLDDISERCKSIFKTELHYVSTAQRIKAVTLYFAQQTLIR</sequence>
<comment type="caution">
    <text evidence="8">The sequence shown here is derived from an EMBL/GenBank/DDBJ whole genome shotgun (WGS) entry which is preliminary data.</text>
</comment>
<dbReference type="EMBL" id="CAID01000002">
    <property type="protein sequence ID" value="CEG00981.1"/>
    <property type="molecule type" value="Genomic_DNA"/>
</dbReference>
<gene>
    <name evidence="8" type="ORF">OT_ostta02g01430</name>
</gene>
<keyword evidence="8" id="KW-0808">Transferase</keyword>
<dbReference type="Proteomes" id="UP000009170">
    <property type="component" value="Unassembled WGS sequence"/>
</dbReference>
<protein>
    <recommendedName>
        <fullName evidence="1">Trimethylguanosine synthase</fullName>
    </recommendedName>
    <alternativeName>
        <fullName evidence="7">Cap-specific guanine-N(2) methyltransferase</fullName>
    </alternativeName>
</protein>
<dbReference type="KEGG" id="ota:OT_ostta02g01430"/>
<evidence type="ECO:0000256" key="5">
    <source>
        <dbReference type="ARBA" id="ARBA00048763"/>
    </source>
</evidence>
<dbReference type="InterPro" id="IPR029063">
    <property type="entry name" value="SAM-dependent_MTases_sf"/>
</dbReference>
<dbReference type="PANTHER" id="PTHR14741:SF32">
    <property type="entry name" value="TRIMETHYLGUANOSINE SYNTHASE"/>
    <property type="match status" value="1"/>
</dbReference>
<evidence type="ECO:0000313" key="9">
    <source>
        <dbReference type="Proteomes" id="UP000009170"/>
    </source>
</evidence>
<dbReference type="CDD" id="cd02440">
    <property type="entry name" value="AdoMet_MTases"/>
    <property type="match status" value="1"/>
</dbReference>
<dbReference type="PANTHER" id="PTHR14741">
    <property type="entry name" value="S-ADENOSYLMETHIONINE-DEPENDENT METHYLTRANSFERASE RELATED"/>
    <property type="match status" value="1"/>
</dbReference>
<dbReference type="Pfam" id="PF09445">
    <property type="entry name" value="Methyltransf_15"/>
    <property type="match status" value="1"/>
</dbReference>
<comment type="catalytic activity">
    <reaction evidence="6">
        <text>a 5'-end (N(7)-methyl 5'-triphosphoguanosine)-ribonucleoside in snRNA + S-adenosyl-L-methionine = a 5'-end (N(2),N(7)-dimethyl 5'-triphosphoguanosine)-ribonucleoside in snRNA + S-adenosyl-L-homocysteine + H(+)</text>
        <dbReference type="Rhea" id="RHEA:78471"/>
        <dbReference type="Rhea" id="RHEA-COMP:19085"/>
        <dbReference type="Rhea" id="RHEA-COMP:19087"/>
        <dbReference type="ChEBI" id="CHEBI:15378"/>
        <dbReference type="ChEBI" id="CHEBI:57856"/>
        <dbReference type="ChEBI" id="CHEBI:59789"/>
        <dbReference type="ChEBI" id="CHEBI:156461"/>
        <dbReference type="ChEBI" id="CHEBI:172880"/>
    </reaction>
    <physiologicalReaction direction="left-to-right" evidence="6">
        <dbReference type="Rhea" id="RHEA:78472"/>
    </physiologicalReaction>
</comment>
<comment type="catalytic activity">
    <reaction evidence="3">
        <text>a 5'-end (N(2),N(7)-dimethyl 5'-triphosphoguanosine)-ribonucleoside in snoRNA + S-adenosyl-L-methionine = a 5'-end (N(2),N(2),N(7)-trimethyl 5'-triphosphoguanosine)-ribonucleoside in snoRNA + S-adenosyl-L-homocysteine + H(+)</text>
        <dbReference type="Rhea" id="RHEA:78507"/>
        <dbReference type="Rhea" id="RHEA-COMP:19088"/>
        <dbReference type="Rhea" id="RHEA-COMP:19090"/>
        <dbReference type="ChEBI" id="CHEBI:15378"/>
        <dbReference type="ChEBI" id="CHEBI:57856"/>
        <dbReference type="ChEBI" id="CHEBI:59789"/>
        <dbReference type="ChEBI" id="CHEBI:167623"/>
        <dbReference type="ChEBI" id="CHEBI:172880"/>
    </reaction>
    <physiologicalReaction direction="left-to-right" evidence="3">
        <dbReference type="Rhea" id="RHEA:78508"/>
    </physiologicalReaction>
</comment>
<dbReference type="SUPFAM" id="SSF53335">
    <property type="entry name" value="S-adenosyl-L-methionine-dependent methyltransferases"/>
    <property type="match status" value="1"/>
</dbReference>
<reference evidence="8 9" key="2">
    <citation type="journal article" date="2014" name="BMC Genomics">
        <title>An improved genome of the model marine alga Ostreococcus tauri unfolds by assessing Illumina de novo assemblies.</title>
        <authorList>
            <person name="Blanc-Mathieu R."/>
            <person name="Verhelst B."/>
            <person name="Derelle E."/>
            <person name="Rombauts S."/>
            <person name="Bouget F.Y."/>
            <person name="Carre I."/>
            <person name="Chateau A."/>
            <person name="Eyre-Walker A."/>
            <person name="Grimsley N."/>
            <person name="Moreau H."/>
            <person name="Piegu B."/>
            <person name="Rivals E."/>
            <person name="Schackwitz W."/>
            <person name="Van de Peer Y."/>
            <person name="Piganeau G."/>
        </authorList>
    </citation>
    <scope>NUCLEOTIDE SEQUENCE [LARGE SCALE GENOMIC DNA]</scope>
    <source>
        <strain evidence="9">OTTH 0595 / CCAP 157/2 / RCC745</strain>
    </source>
</reference>
<evidence type="ECO:0000256" key="1">
    <source>
        <dbReference type="ARBA" id="ARBA00018517"/>
    </source>
</evidence>
<reference evidence="9" key="1">
    <citation type="journal article" date="2006" name="Proc. Natl. Acad. Sci. U.S.A.">
        <title>Genome analysis of the smallest free-living eukaryote Ostreococcus tauri unveils many unique features.</title>
        <authorList>
            <person name="Derelle E."/>
            <person name="Ferraz C."/>
            <person name="Rombauts S."/>
            <person name="Rouze P."/>
            <person name="Worden A.Z."/>
            <person name="Robbens S."/>
            <person name="Partensky F."/>
            <person name="Degroeve S."/>
            <person name="Echeynie S."/>
            <person name="Cooke R."/>
            <person name="Saeys Y."/>
            <person name="Wuyts J."/>
            <person name="Jabbari K."/>
            <person name="Bowler C."/>
            <person name="Panaud O."/>
            <person name="Piegu B."/>
            <person name="Ball S.G."/>
            <person name="Ral J.-P."/>
            <person name="Bouget F.-Y."/>
            <person name="Piganeau G."/>
            <person name="De Baets B."/>
            <person name="Picard A."/>
            <person name="Delseny M."/>
            <person name="Demaille J."/>
            <person name="Van de Peer Y."/>
            <person name="Moreau H."/>
        </authorList>
    </citation>
    <scope>NUCLEOTIDE SEQUENCE [LARGE SCALE GENOMIC DNA]</scope>
    <source>
        <strain evidence="9">OTTH 0595 / CCAP 157/2 / RCC745</strain>
    </source>
</reference>
<dbReference type="STRING" id="70448.A0A090MDI4"/>
<dbReference type="GeneID" id="34945591"/>
<evidence type="ECO:0000256" key="4">
    <source>
        <dbReference type="ARBA" id="ARBA00048740"/>
    </source>
</evidence>
<evidence type="ECO:0000256" key="2">
    <source>
        <dbReference type="ARBA" id="ARBA00025783"/>
    </source>
</evidence>
<keyword evidence="9" id="KW-1185">Reference proteome</keyword>
<evidence type="ECO:0000256" key="7">
    <source>
        <dbReference type="ARBA" id="ARBA00049790"/>
    </source>
</evidence>
<evidence type="ECO:0000256" key="3">
    <source>
        <dbReference type="ARBA" id="ARBA00047418"/>
    </source>
</evidence>
<dbReference type="AlphaFoldDB" id="A0A090MDI4"/>
<dbReference type="Gene3D" id="3.40.50.150">
    <property type="entry name" value="Vaccinia Virus protein VP39"/>
    <property type="match status" value="1"/>
</dbReference>
<dbReference type="OrthoDB" id="194443at2759"/>
<organism evidence="8 9">
    <name type="scientific">Ostreococcus tauri</name>
    <name type="common">Marine green alga</name>
    <dbReference type="NCBI Taxonomy" id="70448"/>
    <lineage>
        <taxon>Eukaryota</taxon>
        <taxon>Viridiplantae</taxon>
        <taxon>Chlorophyta</taxon>
        <taxon>Mamiellophyceae</taxon>
        <taxon>Mamiellales</taxon>
        <taxon>Bathycoccaceae</taxon>
        <taxon>Ostreococcus</taxon>
    </lineage>
</organism>
<comment type="catalytic activity">
    <reaction evidence="5">
        <text>a 5'-end (N(2),N(7)-dimethyl 5'-triphosphoguanosine)-ribonucleoside in snRNA + S-adenosyl-L-methionine = a 5'-end (N(2),N(2),N(7)-trimethyl 5'-triphosphoguanosine)-ribonucleoside in snRNA + S-adenosyl-L-homocysteine + H(+)</text>
        <dbReference type="Rhea" id="RHEA:78479"/>
        <dbReference type="Rhea" id="RHEA-COMP:19087"/>
        <dbReference type="Rhea" id="RHEA-COMP:19089"/>
        <dbReference type="ChEBI" id="CHEBI:15378"/>
        <dbReference type="ChEBI" id="CHEBI:57856"/>
        <dbReference type="ChEBI" id="CHEBI:59789"/>
        <dbReference type="ChEBI" id="CHEBI:167623"/>
        <dbReference type="ChEBI" id="CHEBI:172880"/>
    </reaction>
    <physiologicalReaction direction="left-to-right" evidence="5">
        <dbReference type="Rhea" id="RHEA:78480"/>
    </physiologicalReaction>
</comment>
<dbReference type="GO" id="GO:0071164">
    <property type="term" value="F:RNA cap trimethylguanosine synthase activity"/>
    <property type="evidence" value="ECO:0007669"/>
    <property type="project" value="TreeGrafter"/>
</dbReference>
<dbReference type="InParanoid" id="A0A090MDI4"/>
<evidence type="ECO:0000256" key="6">
    <source>
        <dbReference type="ARBA" id="ARBA00049075"/>
    </source>
</evidence>
<dbReference type="GO" id="GO:0005634">
    <property type="term" value="C:nucleus"/>
    <property type="evidence" value="ECO:0007669"/>
    <property type="project" value="TreeGrafter"/>
</dbReference>
<comment type="similarity">
    <text evidence="2">Belongs to the methyltransferase superfamily. Trimethylguanosine synthase family.</text>
</comment>
<evidence type="ECO:0000313" key="8">
    <source>
        <dbReference type="EMBL" id="CEG00981.1"/>
    </source>
</evidence>
<keyword evidence="8" id="KW-0489">Methyltransferase</keyword>
<dbReference type="RefSeq" id="XP_022840718.1">
    <property type="nucleotide sequence ID" value="XM_022985025.1"/>
</dbReference>
<dbReference type="FunCoup" id="A0A090MDI4">
    <property type="interactions" value="250"/>
</dbReference>
<comment type="catalytic activity">
    <reaction evidence="4">
        <text>a 5'-end (N(7)-methyl 5'-triphosphoguanosine)-ribonucleoside in snoRNA + S-adenosyl-L-methionine = a 5'-end (N(2),N(7)-dimethyl 5'-triphosphoguanosine)-ribonucleoside in snoRNA + S-adenosyl-L-homocysteine + H(+)</text>
        <dbReference type="Rhea" id="RHEA:78475"/>
        <dbReference type="Rhea" id="RHEA-COMP:19086"/>
        <dbReference type="Rhea" id="RHEA-COMP:19088"/>
        <dbReference type="ChEBI" id="CHEBI:15378"/>
        <dbReference type="ChEBI" id="CHEBI:57856"/>
        <dbReference type="ChEBI" id="CHEBI:59789"/>
        <dbReference type="ChEBI" id="CHEBI:156461"/>
        <dbReference type="ChEBI" id="CHEBI:172880"/>
    </reaction>
    <physiologicalReaction direction="left-to-right" evidence="4">
        <dbReference type="Rhea" id="RHEA:78476"/>
    </physiologicalReaction>
</comment>
<proteinExistence type="inferred from homology"/>
<dbReference type="InterPro" id="IPR019012">
    <property type="entry name" value="RNA_cap_Gua-N2-MeTrfase"/>
</dbReference>
<name>A0A090MDI4_OSTTA</name>